<accession>A0ABZ0W7X2</accession>
<feature type="domain" description="Toxin SymE-like" evidence="1">
    <location>
        <begin position="14"/>
        <end position="67"/>
    </location>
</feature>
<proteinExistence type="predicted"/>
<dbReference type="Proteomes" id="UP001325680">
    <property type="component" value="Chromosome"/>
</dbReference>
<organism evidence="2 3">
    <name type="scientific">Niabella yanshanensis</name>
    <dbReference type="NCBI Taxonomy" id="577386"/>
    <lineage>
        <taxon>Bacteria</taxon>
        <taxon>Pseudomonadati</taxon>
        <taxon>Bacteroidota</taxon>
        <taxon>Chitinophagia</taxon>
        <taxon>Chitinophagales</taxon>
        <taxon>Chitinophagaceae</taxon>
        <taxon>Niabella</taxon>
    </lineage>
</organism>
<dbReference type="EMBL" id="CP139960">
    <property type="protein sequence ID" value="WQD39054.1"/>
    <property type="molecule type" value="Genomic_DNA"/>
</dbReference>
<gene>
    <name evidence="2" type="ORF">U0035_02690</name>
</gene>
<sequence length="89" mass="10322">MQTLKTPRITKPIRRMTVCRYAFRGINSRTTTSFPALRLAGKWLQDSGFKPGHVVEIACEKGQLIITIAKEQKYEALQERFQREKIEIV</sequence>
<keyword evidence="3" id="KW-1185">Reference proteome</keyword>
<dbReference type="Pfam" id="PF08845">
    <property type="entry name" value="SymE_toxin"/>
    <property type="match status" value="1"/>
</dbReference>
<evidence type="ECO:0000313" key="2">
    <source>
        <dbReference type="EMBL" id="WQD39054.1"/>
    </source>
</evidence>
<evidence type="ECO:0000313" key="3">
    <source>
        <dbReference type="Proteomes" id="UP001325680"/>
    </source>
</evidence>
<evidence type="ECO:0000259" key="1">
    <source>
        <dbReference type="Pfam" id="PF08845"/>
    </source>
</evidence>
<protein>
    <submittedName>
        <fullName evidence="2">SymE family type I addiction module toxin</fullName>
    </submittedName>
</protein>
<dbReference type="InterPro" id="IPR014944">
    <property type="entry name" value="Toxin_SymE-like"/>
</dbReference>
<dbReference type="RefSeq" id="WP_114793108.1">
    <property type="nucleotide sequence ID" value="NZ_CP139960.1"/>
</dbReference>
<name>A0ABZ0W7X2_9BACT</name>
<reference evidence="2 3" key="1">
    <citation type="submission" date="2023-12" db="EMBL/GenBank/DDBJ databases">
        <title>Genome sequencing and assembly of bacterial species from a model synthetic community.</title>
        <authorList>
            <person name="Hogle S.L."/>
        </authorList>
    </citation>
    <scope>NUCLEOTIDE SEQUENCE [LARGE SCALE GENOMIC DNA]</scope>
    <source>
        <strain evidence="2 3">HAMBI_3031</strain>
    </source>
</reference>